<evidence type="ECO:0000313" key="3">
    <source>
        <dbReference type="Proteomes" id="UP000799771"/>
    </source>
</evidence>
<evidence type="ECO:0000256" key="1">
    <source>
        <dbReference type="SAM" id="MobiDB-lite"/>
    </source>
</evidence>
<dbReference type="AlphaFoldDB" id="A0A6A6AGI4"/>
<name>A0A6A6AGI4_9PLEO</name>
<feature type="compositionally biased region" description="Polar residues" evidence="1">
    <location>
        <begin position="17"/>
        <end position="42"/>
    </location>
</feature>
<accession>A0A6A6AGI4</accession>
<feature type="compositionally biased region" description="Low complexity" evidence="1">
    <location>
        <begin position="94"/>
        <end position="105"/>
    </location>
</feature>
<dbReference type="GeneID" id="54403932"/>
<dbReference type="Proteomes" id="UP000799771">
    <property type="component" value="Unassembled WGS sequence"/>
</dbReference>
<feature type="compositionally biased region" description="Basic and acidic residues" evidence="1">
    <location>
        <begin position="1"/>
        <end position="11"/>
    </location>
</feature>
<reference evidence="2" key="1">
    <citation type="journal article" date="2020" name="Stud. Mycol.">
        <title>101 Dothideomycetes genomes: a test case for predicting lifestyles and emergence of pathogens.</title>
        <authorList>
            <person name="Haridas S."/>
            <person name="Albert R."/>
            <person name="Binder M."/>
            <person name="Bloem J."/>
            <person name="Labutti K."/>
            <person name="Salamov A."/>
            <person name="Andreopoulos B."/>
            <person name="Baker S."/>
            <person name="Barry K."/>
            <person name="Bills G."/>
            <person name="Bluhm B."/>
            <person name="Cannon C."/>
            <person name="Castanera R."/>
            <person name="Culley D."/>
            <person name="Daum C."/>
            <person name="Ezra D."/>
            <person name="Gonzalez J."/>
            <person name="Henrissat B."/>
            <person name="Kuo A."/>
            <person name="Liang C."/>
            <person name="Lipzen A."/>
            <person name="Lutzoni F."/>
            <person name="Magnuson J."/>
            <person name="Mondo S."/>
            <person name="Nolan M."/>
            <person name="Ohm R."/>
            <person name="Pangilinan J."/>
            <person name="Park H.-J."/>
            <person name="Ramirez L."/>
            <person name="Alfaro M."/>
            <person name="Sun H."/>
            <person name="Tritt A."/>
            <person name="Yoshinaga Y."/>
            <person name="Zwiers L.-H."/>
            <person name="Turgeon B."/>
            <person name="Goodwin S."/>
            <person name="Spatafora J."/>
            <person name="Crous P."/>
            <person name="Grigoriev I."/>
        </authorList>
    </citation>
    <scope>NUCLEOTIDE SEQUENCE</scope>
    <source>
        <strain evidence="2">CBS 119687</strain>
    </source>
</reference>
<proteinExistence type="predicted"/>
<protein>
    <submittedName>
        <fullName evidence="2">Uncharacterized protein</fullName>
    </submittedName>
</protein>
<keyword evidence="3" id="KW-1185">Reference proteome</keyword>
<dbReference type="EMBL" id="ML977503">
    <property type="protein sequence ID" value="KAF2131102.1"/>
    <property type="molecule type" value="Genomic_DNA"/>
</dbReference>
<dbReference type="OrthoDB" id="5296at2759"/>
<organism evidence="2 3">
    <name type="scientific">Dothidotthia symphoricarpi CBS 119687</name>
    <dbReference type="NCBI Taxonomy" id="1392245"/>
    <lineage>
        <taxon>Eukaryota</taxon>
        <taxon>Fungi</taxon>
        <taxon>Dikarya</taxon>
        <taxon>Ascomycota</taxon>
        <taxon>Pezizomycotina</taxon>
        <taxon>Dothideomycetes</taxon>
        <taxon>Pleosporomycetidae</taxon>
        <taxon>Pleosporales</taxon>
        <taxon>Dothidotthiaceae</taxon>
        <taxon>Dothidotthia</taxon>
    </lineage>
</organism>
<evidence type="ECO:0000313" key="2">
    <source>
        <dbReference type="EMBL" id="KAF2131102.1"/>
    </source>
</evidence>
<gene>
    <name evidence="2" type="ORF">P153DRAFT_286995</name>
</gene>
<dbReference type="RefSeq" id="XP_033525489.1">
    <property type="nucleotide sequence ID" value="XM_033663500.1"/>
</dbReference>
<feature type="region of interest" description="Disordered" evidence="1">
    <location>
        <begin position="1"/>
        <end position="105"/>
    </location>
</feature>
<sequence length="442" mass="50919">MPFEEHYRFDHSAVASPRQTYPDSPRQSSSSIPGTPRETSATFRPPVPKHDPATLDGPSRLRRSRSNSASSRSSLEGRRERSTRALAPPSLDKPLPSCPRSSPSSKYNDWYSLKGYRNFDICPTCYEGAFADTPFDIHFSQARLYDRPTERLCDFSSPWMRLAWLLTIKQRRQSLQLLYALADIADGERPCPGDREASSDRINWYGIPDQRDGIHVANFAICSCDVRMIEAIFPTMRGYFTRLPPSHQPTKSLCSLRIASRRFPKYLDLLVELDAEAQSLALRPNIARFIQLARDSAFKGECARDKAYLRKPWHFIPALPELTVCEECYDDVVWPAMQTQKSSLPRLFTKAIQLVPQEDTDVGSSCALYSPRMRRVWETSIREDDFMYLKRKAVERKRAEARLARERKGVVAWMAGVERGGREWERARAELREVEREWAVWE</sequence>